<dbReference type="KEGG" id="fax:FUAX_28400"/>
<accession>A0AAU9CJT5</accession>
<reference evidence="1 2" key="1">
    <citation type="submission" date="2021-12" db="EMBL/GenBank/DDBJ databases">
        <title>Genome sequencing of bacteria with rrn-lacking chromosome and rrn-plasmid.</title>
        <authorList>
            <person name="Anda M."/>
            <person name="Iwasaki W."/>
        </authorList>
    </citation>
    <scope>NUCLEOTIDE SEQUENCE [LARGE SCALE GENOMIC DNA]</scope>
    <source>
        <strain evidence="1 2">DSM 100852</strain>
    </source>
</reference>
<evidence type="ECO:0000313" key="1">
    <source>
        <dbReference type="EMBL" id="BDD10408.1"/>
    </source>
</evidence>
<dbReference type="AlphaFoldDB" id="A0AAU9CJT5"/>
<proteinExistence type="predicted"/>
<gene>
    <name evidence="1" type="ORF">FUAX_28400</name>
</gene>
<evidence type="ECO:0000313" key="2">
    <source>
        <dbReference type="Proteomes" id="UP001348817"/>
    </source>
</evidence>
<organism evidence="1 2">
    <name type="scientific">Fulvitalea axinellae</name>
    <dbReference type="NCBI Taxonomy" id="1182444"/>
    <lineage>
        <taxon>Bacteria</taxon>
        <taxon>Pseudomonadati</taxon>
        <taxon>Bacteroidota</taxon>
        <taxon>Cytophagia</taxon>
        <taxon>Cytophagales</taxon>
        <taxon>Persicobacteraceae</taxon>
        <taxon>Fulvitalea</taxon>
    </lineage>
</organism>
<sequence length="46" mass="5237">MNIVHDKKVSAERTKAHPALCKMYPGISSLRVYLHTQISYTLGYSK</sequence>
<protein>
    <submittedName>
        <fullName evidence="1">Uncharacterized protein</fullName>
    </submittedName>
</protein>
<dbReference type="Proteomes" id="UP001348817">
    <property type="component" value="Chromosome"/>
</dbReference>
<dbReference type="EMBL" id="AP025314">
    <property type="protein sequence ID" value="BDD10408.1"/>
    <property type="molecule type" value="Genomic_DNA"/>
</dbReference>
<name>A0AAU9CJT5_9BACT</name>
<keyword evidence="2" id="KW-1185">Reference proteome</keyword>